<evidence type="ECO:0000256" key="4">
    <source>
        <dbReference type="ARBA" id="ARBA00022837"/>
    </source>
</evidence>
<dbReference type="AlphaFoldDB" id="A0A812K8Q7"/>
<feature type="compositionally biased region" description="Pro residues" evidence="6">
    <location>
        <begin position="62"/>
        <end position="75"/>
    </location>
</feature>
<dbReference type="InterPro" id="IPR002048">
    <property type="entry name" value="EF_hand_dom"/>
</dbReference>
<evidence type="ECO:0000256" key="1">
    <source>
        <dbReference type="ARBA" id="ARBA00020786"/>
    </source>
</evidence>
<evidence type="ECO:0000256" key="5">
    <source>
        <dbReference type="ARBA" id="ARBA00022990"/>
    </source>
</evidence>
<dbReference type="GO" id="GO:0016460">
    <property type="term" value="C:myosin II complex"/>
    <property type="evidence" value="ECO:0007669"/>
    <property type="project" value="TreeGrafter"/>
</dbReference>
<feature type="compositionally biased region" description="Basic and acidic residues" evidence="6">
    <location>
        <begin position="9"/>
        <end position="39"/>
    </location>
</feature>
<keyword evidence="2" id="KW-0479">Metal-binding</keyword>
<dbReference type="GO" id="GO:0005509">
    <property type="term" value="F:calcium ion binding"/>
    <property type="evidence" value="ECO:0007669"/>
    <property type="project" value="InterPro"/>
</dbReference>
<name>A0A812K8Q7_SYMPI</name>
<keyword evidence="3" id="KW-0677">Repeat</keyword>
<dbReference type="PROSITE" id="PS50222">
    <property type="entry name" value="EF_HAND_2"/>
    <property type="match status" value="2"/>
</dbReference>
<dbReference type="SUPFAM" id="SSF47473">
    <property type="entry name" value="EF-hand"/>
    <property type="match status" value="1"/>
</dbReference>
<dbReference type="PANTHER" id="PTHR23048">
    <property type="entry name" value="MYOSIN LIGHT CHAIN 1, 3"/>
    <property type="match status" value="1"/>
</dbReference>
<dbReference type="Proteomes" id="UP000649617">
    <property type="component" value="Unassembled WGS sequence"/>
</dbReference>
<reference evidence="8" key="1">
    <citation type="submission" date="2021-02" db="EMBL/GenBank/DDBJ databases">
        <authorList>
            <person name="Dougan E. K."/>
            <person name="Rhodes N."/>
            <person name="Thang M."/>
            <person name="Chan C."/>
        </authorList>
    </citation>
    <scope>NUCLEOTIDE SEQUENCE</scope>
</reference>
<dbReference type="PANTHER" id="PTHR23048:SF0">
    <property type="entry name" value="CALMODULIN LIKE 3"/>
    <property type="match status" value="1"/>
</dbReference>
<evidence type="ECO:0000259" key="7">
    <source>
        <dbReference type="PROSITE" id="PS50222"/>
    </source>
</evidence>
<proteinExistence type="predicted"/>
<dbReference type="PROSITE" id="PS00018">
    <property type="entry name" value="EF_HAND_1"/>
    <property type="match status" value="1"/>
</dbReference>
<dbReference type="SMART" id="SM00054">
    <property type="entry name" value="EFh"/>
    <property type="match status" value="2"/>
</dbReference>
<organism evidence="8 9">
    <name type="scientific">Symbiodinium pilosum</name>
    <name type="common">Dinoflagellate</name>
    <dbReference type="NCBI Taxonomy" id="2952"/>
    <lineage>
        <taxon>Eukaryota</taxon>
        <taxon>Sar</taxon>
        <taxon>Alveolata</taxon>
        <taxon>Dinophyceae</taxon>
        <taxon>Suessiales</taxon>
        <taxon>Symbiodiniaceae</taxon>
        <taxon>Symbiodinium</taxon>
    </lineage>
</organism>
<evidence type="ECO:0000256" key="2">
    <source>
        <dbReference type="ARBA" id="ARBA00022723"/>
    </source>
</evidence>
<evidence type="ECO:0000256" key="3">
    <source>
        <dbReference type="ARBA" id="ARBA00022737"/>
    </source>
</evidence>
<feature type="domain" description="EF-hand" evidence="7">
    <location>
        <begin position="501"/>
        <end position="536"/>
    </location>
</feature>
<dbReference type="OrthoDB" id="417971at2759"/>
<feature type="domain" description="EF-hand" evidence="7">
    <location>
        <begin position="389"/>
        <end position="424"/>
    </location>
</feature>
<gene>
    <name evidence="8" type="primary">CABP1</name>
    <name evidence="8" type="ORF">SPIL2461_LOCUS3190</name>
</gene>
<keyword evidence="4" id="KW-0106">Calcium</keyword>
<comment type="caution">
    <text evidence="8">The sequence shown here is derived from an EMBL/GenBank/DDBJ whole genome shotgun (WGS) entry which is preliminary data.</text>
</comment>
<sequence>MRQVVSPKSKLDPLRKKEREEKEKNRQGDRGLNRGERQRLPSAVPVEVEPEMMQRTPATPLKLPPTPQPNQPNQPNPRDRAVNLARRMSGARAEEVDASAAALPIASTPSQLGKEGPHCDLPEPSQWRRGALIASVDDCLDRLYTELVPAEDVARMRVIFSRYAKSGFELSKDDLPEVLRRLHFFLVAADKCQQIAKEVTSFDVMDFNDFQDFYERFASYERQAIQMKLKRYRPMPPSKFAPPPTDHEKESQALQHLRSLLRGFGVVCRQSSLSEIRDMGGLKLSQCDNATALNRFLAAFRAGEGFTMGEVDTLLKIFDECESDLVNLGPEGRIIKVSELSKGLLNFGGLYCVDHLHALMAQLDGVFKERGHGICLFEFLVYARELRQMELKEVADHFAALDLDKDGFIRGSDLQALMQPLGFTLLSKELRELQAARSIAVDTKIDFDTALDFVVHVRQRHGFTEAETQECLATFERFSRGSGEMPTLQVMELLQWMGFKNRVEDVRKMVQQVDFNANGTMDSVEYLRLMRLQKESKLASYRKIYEAKGLEKTELTAALFTEALGEAQLHAPPRILDDIFSKLLAEASVSAGVSWETWVAVAEHTRKLIPVENRKQATFSDAELEQLRTAFNLQGAANGHVSMGELLWMLSESGMPVNKASGRRDLYTSLDKARRVALESGVPLEAVGRPGSPHVRFYPVVHLVRAFIRNQEQKTYEREEAAMRAVRFSSAEIMELRTLFEKEAKESQRELWGEDEQQTTRQSLGAVVRLLCQEARVPINRVILFTSRIGARIKISQKEELYTKIREISAFDPGDVQRGIDFPSFLQLMQWMVDCNFGDINSAAERALNR</sequence>
<dbReference type="InterPro" id="IPR011992">
    <property type="entry name" value="EF-hand-dom_pair"/>
</dbReference>
<dbReference type="InterPro" id="IPR050230">
    <property type="entry name" value="CALM/Myosin/TropC-like"/>
</dbReference>
<dbReference type="InterPro" id="IPR018247">
    <property type="entry name" value="EF_Hand_1_Ca_BS"/>
</dbReference>
<protein>
    <recommendedName>
        <fullName evidence="1">Calmodulin</fullName>
    </recommendedName>
</protein>
<evidence type="ECO:0000256" key="6">
    <source>
        <dbReference type="SAM" id="MobiDB-lite"/>
    </source>
</evidence>
<dbReference type="Gene3D" id="1.10.238.10">
    <property type="entry name" value="EF-hand"/>
    <property type="match status" value="2"/>
</dbReference>
<keyword evidence="5" id="KW-0007">Acetylation</keyword>
<feature type="region of interest" description="Disordered" evidence="6">
    <location>
        <begin position="1"/>
        <end position="79"/>
    </location>
</feature>
<evidence type="ECO:0000313" key="8">
    <source>
        <dbReference type="EMBL" id="CAE7225859.1"/>
    </source>
</evidence>
<dbReference type="EMBL" id="CAJNIZ010003780">
    <property type="protein sequence ID" value="CAE7225859.1"/>
    <property type="molecule type" value="Genomic_DNA"/>
</dbReference>
<accession>A0A812K8Q7</accession>
<evidence type="ECO:0000313" key="9">
    <source>
        <dbReference type="Proteomes" id="UP000649617"/>
    </source>
</evidence>
<keyword evidence="9" id="KW-1185">Reference proteome</keyword>